<sequence length="95" mass="10556">MHLPIWTFLRAGLAIGEEILIEDTIREAHPSRNCWFNSRVEGKSPLLPEGGGFVVELHSLRDRTVVRRLTWPIMTAVSKAPAPSFGKSKISTAFG</sequence>
<protein>
    <submittedName>
        <fullName evidence="1">Uncharacterized protein</fullName>
    </submittedName>
</protein>
<organism evidence="1 2">
    <name type="scientific">Nephila pilipes</name>
    <name type="common">Giant wood spider</name>
    <name type="synonym">Nephila maculata</name>
    <dbReference type="NCBI Taxonomy" id="299642"/>
    <lineage>
        <taxon>Eukaryota</taxon>
        <taxon>Metazoa</taxon>
        <taxon>Ecdysozoa</taxon>
        <taxon>Arthropoda</taxon>
        <taxon>Chelicerata</taxon>
        <taxon>Arachnida</taxon>
        <taxon>Araneae</taxon>
        <taxon>Araneomorphae</taxon>
        <taxon>Entelegynae</taxon>
        <taxon>Araneoidea</taxon>
        <taxon>Nephilidae</taxon>
        <taxon>Nephila</taxon>
    </lineage>
</organism>
<gene>
    <name evidence="1" type="ORF">NPIL_451491</name>
</gene>
<dbReference type="EMBL" id="BMAW01032986">
    <property type="protein sequence ID" value="GFU28156.1"/>
    <property type="molecule type" value="Genomic_DNA"/>
</dbReference>
<evidence type="ECO:0000313" key="1">
    <source>
        <dbReference type="EMBL" id="GFU28156.1"/>
    </source>
</evidence>
<evidence type="ECO:0000313" key="2">
    <source>
        <dbReference type="Proteomes" id="UP000887013"/>
    </source>
</evidence>
<dbReference type="AlphaFoldDB" id="A0A8X6UJQ5"/>
<keyword evidence="2" id="KW-1185">Reference proteome</keyword>
<dbReference type="Proteomes" id="UP000887013">
    <property type="component" value="Unassembled WGS sequence"/>
</dbReference>
<accession>A0A8X6UJQ5</accession>
<comment type="caution">
    <text evidence="1">The sequence shown here is derived from an EMBL/GenBank/DDBJ whole genome shotgun (WGS) entry which is preliminary data.</text>
</comment>
<name>A0A8X6UJQ5_NEPPI</name>
<proteinExistence type="predicted"/>
<reference evidence="1" key="1">
    <citation type="submission" date="2020-08" db="EMBL/GenBank/DDBJ databases">
        <title>Multicomponent nature underlies the extraordinary mechanical properties of spider dragline silk.</title>
        <authorList>
            <person name="Kono N."/>
            <person name="Nakamura H."/>
            <person name="Mori M."/>
            <person name="Yoshida Y."/>
            <person name="Ohtoshi R."/>
            <person name="Malay A.D."/>
            <person name="Moran D.A.P."/>
            <person name="Tomita M."/>
            <person name="Numata K."/>
            <person name="Arakawa K."/>
        </authorList>
    </citation>
    <scope>NUCLEOTIDE SEQUENCE</scope>
</reference>